<organism evidence="2 3">
    <name type="scientific">Paenibacillus oryzisoli</name>
    <dbReference type="NCBI Taxonomy" id="1850517"/>
    <lineage>
        <taxon>Bacteria</taxon>
        <taxon>Bacillati</taxon>
        <taxon>Bacillota</taxon>
        <taxon>Bacilli</taxon>
        <taxon>Bacillales</taxon>
        <taxon>Paenibacillaceae</taxon>
        <taxon>Paenibacillus</taxon>
    </lineage>
</organism>
<dbReference type="Proteomes" id="UP000078454">
    <property type="component" value="Unassembled WGS sequence"/>
</dbReference>
<dbReference type="RefSeq" id="WP_068662623.1">
    <property type="nucleotide sequence ID" value="NZ_LYPB01000049.1"/>
</dbReference>
<keyword evidence="1" id="KW-0812">Transmembrane</keyword>
<gene>
    <name evidence="2" type="ORF">A8708_29540</name>
</gene>
<dbReference type="EMBL" id="LYPB01000049">
    <property type="protein sequence ID" value="OAS21043.1"/>
    <property type="molecule type" value="Genomic_DNA"/>
</dbReference>
<evidence type="ECO:0000313" key="3">
    <source>
        <dbReference type="Proteomes" id="UP000078454"/>
    </source>
</evidence>
<keyword evidence="1" id="KW-1133">Transmembrane helix</keyword>
<keyword evidence="1" id="KW-0472">Membrane</keyword>
<keyword evidence="3" id="KW-1185">Reference proteome</keyword>
<feature type="transmembrane region" description="Helical" evidence="1">
    <location>
        <begin position="52"/>
        <end position="74"/>
    </location>
</feature>
<feature type="transmembrane region" description="Helical" evidence="1">
    <location>
        <begin position="20"/>
        <end position="40"/>
    </location>
</feature>
<sequence length="87" mass="10048">MKDSHKAIWLKRKNLGRSRYLVTFGIVPWGIGATLFTTLLELLVSHSINSTWIPIRLIVFAFIGFFVANGRWVAMEHRFEPPAPRRP</sequence>
<dbReference type="OrthoDB" id="2970479at2"/>
<name>A0A198AJC5_9BACL</name>
<evidence type="ECO:0000256" key="1">
    <source>
        <dbReference type="SAM" id="Phobius"/>
    </source>
</evidence>
<reference evidence="2 3" key="1">
    <citation type="submission" date="2016-05" db="EMBL/GenBank/DDBJ databases">
        <title>Paenibacillus sp. 1ZS3-15 nov., isolated from the rhizosphere soil.</title>
        <authorList>
            <person name="Zhang X.X."/>
            <person name="Zhang J."/>
        </authorList>
    </citation>
    <scope>NUCLEOTIDE SEQUENCE [LARGE SCALE GENOMIC DNA]</scope>
    <source>
        <strain evidence="2 3">1ZS3-15</strain>
    </source>
</reference>
<evidence type="ECO:0000313" key="2">
    <source>
        <dbReference type="EMBL" id="OAS21043.1"/>
    </source>
</evidence>
<proteinExistence type="predicted"/>
<dbReference type="AlphaFoldDB" id="A0A198AJC5"/>
<comment type="caution">
    <text evidence="2">The sequence shown here is derived from an EMBL/GenBank/DDBJ whole genome shotgun (WGS) entry which is preliminary data.</text>
</comment>
<protein>
    <submittedName>
        <fullName evidence="2">Uncharacterized protein</fullName>
    </submittedName>
</protein>
<accession>A0A198AJC5</accession>